<evidence type="ECO:0008006" key="3">
    <source>
        <dbReference type="Google" id="ProtNLM"/>
    </source>
</evidence>
<evidence type="ECO:0000313" key="2">
    <source>
        <dbReference type="Proteomes" id="UP000187261"/>
    </source>
</evidence>
<dbReference type="EMBL" id="FTPU01000007">
    <property type="protein sequence ID" value="SIT96214.1"/>
    <property type="molecule type" value="Genomic_DNA"/>
</dbReference>
<organism evidence="1 2">
    <name type="scientific">Epilithonimonas bovis DSM 19482</name>
    <dbReference type="NCBI Taxonomy" id="1121284"/>
    <lineage>
        <taxon>Bacteria</taxon>
        <taxon>Pseudomonadati</taxon>
        <taxon>Bacteroidota</taxon>
        <taxon>Flavobacteriia</taxon>
        <taxon>Flavobacteriales</taxon>
        <taxon>Weeksellaceae</taxon>
        <taxon>Chryseobacterium group</taxon>
        <taxon>Epilithonimonas</taxon>
    </lineage>
</organism>
<dbReference type="Proteomes" id="UP000187261">
    <property type="component" value="Unassembled WGS sequence"/>
</dbReference>
<dbReference type="RefSeq" id="WP_076782273.1">
    <property type="nucleotide sequence ID" value="NZ_FTPU01000007.1"/>
</dbReference>
<dbReference type="SUPFAM" id="SSF49464">
    <property type="entry name" value="Carboxypeptidase regulatory domain-like"/>
    <property type="match status" value="1"/>
</dbReference>
<dbReference type="STRING" id="1121284.SAMN05660493_00888"/>
<dbReference type="OrthoDB" id="1274238at2"/>
<protein>
    <recommendedName>
        <fullName evidence="3">CarboxypepD_reg-like domain-containing protein</fullName>
    </recommendedName>
</protein>
<gene>
    <name evidence="1" type="ORF">SAMN05660493_00888</name>
</gene>
<proteinExistence type="predicted"/>
<accession>A0A1U7PUN2</accession>
<evidence type="ECO:0000313" key="1">
    <source>
        <dbReference type="EMBL" id="SIT96214.1"/>
    </source>
</evidence>
<keyword evidence="2" id="KW-1185">Reference proteome</keyword>
<name>A0A1U7PUN2_9FLAO</name>
<dbReference type="InterPro" id="IPR008969">
    <property type="entry name" value="CarboxyPept-like_regulatory"/>
</dbReference>
<sequence length="271" mass="30301">MNTARFFLLLLFFSVRLFSQSGYVIGSITNENGDKLPGASIYNVRTDQFVISDKTGNFSIAAKTLDELRVARQGYERKNLAVTEASFTKSVEVQLVTIPVEIEALSLTFRPTGNLKKDVPRLNPPPKVMALNGEMNSYMRTPLTEVIPRATAPSAFKQPDFSAGQMDLVKLAGAIGRLIKKAGSSPKTTANYGETQAFYSSIKAAIDMNYYTRYGMDEYDVDVFLAYADRAYDLAKNYRNNFNKAAIESRLKEAFAEYIKTHHFNKKSEEG</sequence>
<reference evidence="2" key="1">
    <citation type="submission" date="2016-10" db="EMBL/GenBank/DDBJ databases">
        <authorList>
            <person name="Varghese N."/>
            <person name="Submissions S."/>
        </authorList>
    </citation>
    <scope>NUCLEOTIDE SEQUENCE [LARGE SCALE GENOMIC DNA]</scope>
    <source>
        <strain evidence="2">DSM 19482</strain>
    </source>
</reference>
<dbReference type="AlphaFoldDB" id="A0A1U7PUN2"/>